<dbReference type="Pfam" id="PF08125">
    <property type="entry name" value="Mannitol_dh_C"/>
    <property type="match status" value="1"/>
</dbReference>
<dbReference type="InterPro" id="IPR000669">
    <property type="entry name" value="Mannitol_DH"/>
</dbReference>
<accession>A0A430ARK8</accession>
<keyword evidence="1" id="KW-0560">Oxidoreductase</keyword>
<evidence type="ECO:0000259" key="4">
    <source>
        <dbReference type="Pfam" id="PF01232"/>
    </source>
</evidence>
<organism evidence="6 7">
    <name type="scientific">Vagococcus acidifermentans</name>
    <dbReference type="NCBI Taxonomy" id="564710"/>
    <lineage>
        <taxon>Bacteria</taxon>
        <taxon>Bacillati</taxon>
        <taxon>Bacillota</taxon>
        <taxon>Bacilli</taxon>
        <taxon>Lactobacillales</taxon>
        <taxon>Enterococcaceae</taxon>
        <taxon>Vagococcus</taxon>
    </lineage>
</organism>
<dbReference type="EMBL" id="NGKC01000011">
    <property type="protein sequence ID" value="RSU10691.1"/>
    <property type="molecule type" value="Genomic_DNA"/>
</dbReference>
<dbReference type="InterPro" id="IPR008927">
    <property type="entry name" value="6-PGluconate_DH-like_C_sf"/>
</dbReference>
<dbReference type="Gene3D" id="1.10.1040.10">
    <property type="entry name" value="N-(1-d-carboxylethyl)-l-norvaline Dehydrogenase, domain 2"/>
    <property type="match status" value="1"/>
</dbReference>
<reference evidence="6 7" key="1">
    <citation type="submission" date="2017-05" db="EMBL/GenBank/DDBJ databases">
        <title>Vagococcus spp. assemblies.</title>
        <authorList>
            <person name="Gulvik C.A."/>
        </authorList>
    </citation>
    <scope>NUCLEOTIDE SEQUENCE [LARGE SCALE GENOMIC DNA]</scope>
    <source>
        <strain evidence="6 7">LMG 24798</strain>
    </source>
</reference>
<feature type="domain" description="Mannitol dehydrogenase N-terminal" evidence="4">
    <location>
        <begin position="1"/>
        <end position="189"/>
    </location>
</feature>
<dbReference type="InterPro" id="IPR013328">
    <property type="entry name" value="6PGD_dom2"/>
</dbReference>
<dbReference type="SUPFAM" id="SSF51735">
    <property type="entry name" value="NAD(P)-binding Rossmann-fold domains"/>
    <property type="match status" value="1"/>
</dbReference>
<gene>
    <name evidence="6" type="ORF">CBF27_10275</name>
</gene>
<proteinExistence type="predicted"/>
<dbReference type="Gene3D" id="3.40.50.720">
    <property type="entry name" value="NAD(P)-binding Rossmann-like Domain"/>
    <property type="match status" value="1"/>
</dbReference>
<evidence type="ECO:0000256" key="2">
    <source>
        <dbReference type="ARBA" id="ARBA00023027"/>
    </source>
</evidence>
<comment type="catalytic activity">
    <reaction evidence="3">
        <text>D-mannitol 1-phosphate + NAD(+) = beta-D-fructose 6-phosphate + NADH + H(+)</text>
        <dbReference type="Rhea" id="RHEA:19661"/>
        <dbReference type="ChEBI" id="CHEBI:15378"/>
        <dbReference type="ChEBI" id="CHEBI:57540"/>
        <dbReference type="ChEBI" id="CHEBI:57634"/>
        <dbReference type="ChEBI" id="CHEBI:57945"/>
        <dbReference type="ChEBI" id="CHEBI:61381"/>
        <dbReference type="EC" id="1.1.1.17"/>
    </reaction>
</comment>
<dbReference type="GO" id="GO:0008926">
    <property type="term" value="F:mannitol-1-phosphate 5-dehydrogenase activity"/>
    <property type="evidence" value="ECO:0007669"/>
    <property type="project" value="UniProtKB-EC"/>
</dbReference>
<protein>
    <submittedName>
        <fullName evidence="6">Mannitol dehydrogenase</fullName>
    </submittedName>
</protein>
<dbReference type="GO" id="GO:0005829">
    <property type="term" value="C:cytosol"/>
    <property type="evidence" value="ECO:0007669"/>
    <property type="project" value="TreeGrafter"/>
</dbReference>
<dbReference type="OrthoDB" id="271711at2"/>
<dbReference type="Proteomes" id="UP000286773">
    <property type="component" value="Unassembled WGS sequence"/>
</dbReference>
<dbReference type="InterPro" id="IPR013118">
    <property type="entry name" value="Mannitol_DH_C"/>
</dbReference>
<evidence type="ECO:0000313" key="6">
    <source>
        <dbReference type="EMBL" id="RSU10691.1"/>
    </source>
</evidence>
<dbReference type="AlphaFoldDB" id="A0A430ARK8"/>
<dbReference type="SUPFAM" id="SSF48179">
    <property type="entry name" value="6-phosphogluconate dehydrogenase C-terminal domain-like"/>
    <property type="match status" value="1"/>
</dbReference>
<dbReference type="InterPro" id="IPR013131">
    <property type="entry name" value="Mannitol_DH_N"/>
</dbReference>
<evidence type="ECO:0000256" key="3">
    <source>
        <dbReference type="ARBA" id="ARBA00048615"/>
    </source>
</evidence>
<dbReference type="RefSeq" id="WP_126814218.1">
    <property type="nucleotide sequence ID" value="NZ_NGKC01000011.1"/>
</dbReference>
<keyword evidence="2" id="KW-0520">NAD</keyword>
<comment type="caution">
    <text evidence="6">The sequence shown here is derived from an EMBL/GenBank/DDBJ whole genome shotgun (WGS) entry which is preliminary data.</text>
</comment>
<feature type="domain" description="Mannitol dehydrogenase C-terminal" evidence="5">
    <location>
        <begin position="205"/>
        <end position="381"/>
    </location>
</feature>
<evidence type="ECO:0000313" key="7">
    <source>
        <dbReference type="Proteomes" id="UP000286773"/>
    </source>
</evidence>
<dbReference type="GO" id="GO:0019592">
    <property type="term" value="P:mannitol catabolic process"/>
    <property type="evidence" value="ECO:0007669"/>
    <property type="project" value="TreeGrafter"/>
</dbReference>
<evidence type="ECO:0000259" key="5">
    <source>
        <dbReference type="Pfam" id="PF08125"/>
    </source>
</evidence>
<dbReference type="InterPro" id="IPR036291">
    <property type="entry name" value="NAD(P)-bd_dom_sf"/>
</dbReference>
<evidence type="ECO:0000256" key="1">
    <source>
        <dbReference type="ARBA" id="ARBA00023002"/>
    </source>
</evidence>
<keyword evidence="7" id="KW-1185">Reference proteome</keyword>
<name>A0A430ARK8_9ENTE</name>
<dbReference type="PANTHER" id="PTHR30524">
    <property type="entry name" value="MANNITOL-1-PHOSPHATE 5-DEHYDROGENASE"/>
    <property type="match status" value="1"/>
</dbReference>
<dbReference type="PANTHER" id="PTHR30524:SF0">
    <property type="entry name" value="ALTRONATE OXIDOREDUCTASE-RELATED"/>
    <property type="match status" value="1"/>
</dbReference>
<dbReference type="PRINTS" id="PR00084">
    <property type="entry name" value="MTLDHDRGNASE"/>
</dbReference>
<dbReference type="Pfam" id="PF01232">
    <property type="entry name" value="Mannitol_dh"/>
    <property type="match status" value="1"/>
</dbReference>
<sequence length="395" mass="44937">MRAVHFGAGAIGRGFIGELLHDSGYDITFIDVSEELVNQINKTNSYELYLINHNYEKKIINNVKALSSILHFDQVTQELKKADIITTSVWADNLSKIAPLILDGLIQRKAENKPVVNILACENAHFNSEILKNEILKADFENSISNAIDSIATFPNTAIDRMVFDKNVNGKHVVSIGDDFELVIDSTQLAIPDSKPIKGAIYTDNLQQFLERKLYIINCGHAWAGYIGHLLGYEIIQDVFLREDLVSQVRKTMMESATLLREKYGFEIKDLENYIDFAIRRFQTPGVKDTINRVSRSPIRKLHPSDRLVGPAIQCQKFGLPNEQLLKGIAAALLFFNPQDEQCIEMRKFIQENGIEKAITEYTSITNESSMFQKILNYYHQLREDAQTFIKGEFL</sequence>